<reference evidence="2" key="1">
    <citation type="submission" date="2021-01" db="EMBL/GenBank/DDBJ databases">
        <authorList>
            <consortium name="Genoscope - CEA"/>
            <person name="William W."/>
        </authorList>
    </citation>
    <scope>NUCLEOTIDE SEQUENCE</scope>
</reference>
<evidence type="ECO:0000313" key="2">
    <source>
        <dbReference type="EMBL" id="CAF2151807.1"/>
    </source>
</evidence>
<feature type="compositionally biased region" description="Basic and acidic residues" evidence="1">
    <location>
        <begin position="171"/>
        <end position="191"/>
    </location>
</feature>
<evidence type="ECO:0000256" key="1">
    <source>
        <dbReference type="SAM" id="MobiDB-lite"/>
    </source>
</evidence>
<organism evidence="2">
    <name type="scientific">Brassica napus</name>
    <name type="common">Rape</name>
    <dbReference type="NCBI Taxonomy" id="3708"/>
    <lineage>
        <taxon>Eukaryota</taxon>
        <taxon>Viridiplantae</taxon>
        <taxon>Streptophyta</taxon>
        <taxon>Embryophyta</taxon>
        <taxon>Tracheophyta</taxon>
        <taxon>Spermatophyta</taxon>
        <taxon>Magnoliopsida</taxon>
        <taxon>eudicotyledons</taxon>
        <taxon>Gunneridae</taxon>
        <taxon>Pentapetalae</taxon>
        <taxon>rosids</taxon>
        <taxon>malvids</taxon>
        <taxon>Brassicales</taxon>
        <taxon>Brassicaceae</taxon>
        <taxon>Brassiceae</taxon>
        <taxon>Brassica</taxon>
    </lineage>
</organism>
<proteinExistence type="predicted"/>
<name>A0A816XXJ7_BRANA</name>
<accession>A0A816XXJ7</accession>
<dbReference type="Proteomes" id="UP001295469">
    <property type="component" value="Chromosome A01"/>
</dbReference>
<feature type="region of interest" description="Disordered" evidence="1">
    <location>
        <begin position="143"/>
        <end position="191"/>
    </location>
</feature>
<sequence length="212" mass="23713">MYNYNVEVTSKKEVYLRNGRSWKLIRYIKTHIAILPICRNKVQEQGELVAETKAETEQSLHSEALDEANLMIDGVILSDSELQLEGDDLEDWEQGEIMDFADEDGLAVGDQDLGMLVLGDQELGDQALGDQNLGVQEQNDPVDEVTGKHINGGSVSSNNRGKKKRPSSVGFKRESDNALRMEGSEKTVLGKEEGTMDDASYSHHVIHHYFYI</sequence>
<protein>
    <submittedName>
        <fullName evidence="2">(rape) hypothetical protein</fullName>
    </submittedName>
</protein>
<gene>
    <name evidence="2" type="ORF">DARMORV10_A01P25350.1</name>
</gene>
<dbReference type="AlphaFoldDB" id="A0A816XXJ7"/>
<dbReference type="EMBL" id="HG994355">
    <property type="protein sequence ID" value="CAF2151807.1"/>
    <property type="molecule type" value="Genomic_DNA"/>
</dbReference>